<accession>A0A5E4FRC5</accession>
<proteinExistence type="predicted"/>
<name>A0A5E4FRC5_PRUDU</name>
<dbReference type="AlphaFoldDB" id="A0A5E4FRC5"/>
<dbReference type="Gramene" id="VVA30055">
    <property type="protein sequence ID" value="VVA30055"/>
    <property type="gene ID" value="Prudul26B022567"/>
</dbReference>
<organism evidence="1 2">
    <name type="scientific">Prunus dulcis</name>
    <name type="common">Almond</name>
    <name type="synonym">Amygdalus dulcis</name>
    <dbReference type="NCBI Taxonomy" id="3755"/>
    <lineage>
        <taxon>Eukaryota</taxon>
        <taxon>Viridiplantae</taxon>
        <taxon>Streptophyta</taxon>
        <taxon>Embryophyta</taxon>
        <taxon>Tracheophyta</taxon>
        <taxon>Spermatophyta</taxon>
        <taxon>Magnoliopsida</taxon>
        <taxon>eudicotyledons</taxon>
        <taxon>Gunneridae</taxon>
        <taxon>Pentapetalae</taxon>
        <taxon>rosids</taxon>
        <taxon>fabids</taxon>
        <taxon>Rosales</taxon>
        <taxon>Rosaceae</taxon>
        <taxon>Amygdaloideae</taxon>
        <taxon>Amygdaleae</taxon>
        <taxon>Prunus</taxon>
    </lineage>
</organism>
<protein>
    <submittedName>
        <fullName evidence="1">Uncharacterized protein</fullName>
    </submittedName>
</protein>
<dbReference type="EMBL" id="CABIKO010000180">
    <property type="protein sequence ID" value="VVA30055.1"/>
    <property type="molecule type" value="Genomic_DNA"/>
</dbReference>
<dbReference type="InParanoid" id="A0A5E4FRC5"/>
<reference evidence="2" key="1">
    <citation type="journal article" date="2020" name="Plant J.">
        <title>Transposons played a major role in the diversification between the closely related almond and peach genomes: results from the almond genome sequence.</title>
        <authorList>
            <person name="Alioto T."/>
            <person name="Alexiou K.G."/>
            <person name="Bardil A."/>
            <person name="Barteri F."/>
            <person name="Castanera R."/>
            <person name="Cruz F."/>
            <person name="Dhingra A."/>
            <person name="Duval H."/>
            <person name="Fernandez I Marti A."/>
            <person name="Frias L."/>
            <person name="Galan B."/>
            <person name="Garcia J.L."/>
            <person name="Howad W."/>
            <person name="Gomez-Garrido J."/>
            <person name="Gut M."/>
            <person name="Julca I."/>
            <person name="Morata J."/>
            <person name="Puigdomenech P."/>
            <person name="Ribeca P."/>
            <person name="Rubio Cabetas M.J."/>
            <person name="Vlasova A."/>
            <person name="Wirthensohn M."/>
            <person name="Garcia-Mas J."/>
            <person name="Gabaldon T."/>
            <person name="Casacuberta J.M."/>
            <person name="Arus P."/>
        </authorList>
    </citation>
    <scope>NUCLEOTIDE SEQUENCE [LARGE SCALE GENOMIC DNA]</scope>
    <source>
        <strain evidence="2">cv. Texas</strain>
    </source>
</reference>
<sequence>MAAVNRNVDKNSQRRTFNFDCKVSFLNKRGLVSVISRCRVVSASKIHGVMNHVHAVLY</sequence>
<gene>
    <name evidence="1" type="ORF">ALMOND_2B022567</name>
</gene>
<evidence type="ECO:0000313" key="1">
    <source>
        <dbReference type="EMBL" id="VVA30055.1"/>
    </source>
</evidence>
<dbReference type="Proteomes" id="UP000327085">
    <property type="component" value="Chromosome 5"/>
</dbReference>
<evidence type="ECO:0000313" key="2">
    <source>
        <dbReference type="Proteomes" id="UP000327085"/>
    </source>
</evidence>